<evidence type="ECO:0000313" key="2">
    <source>
        <dbReference type="Proteomes" id="UP000799640"/>
    </source>
</evidence>
<proteinExistence type="predicted"/>
<sequence>MVYESSNCGGVVAHKVTDHEPADRILPGTWRSTKCFKAEKPRLIRRADSSLPPPGFEDFGLNATRPSKSFMYVRTGLTDTCFTITGMIPEGSHYQVTPGYYCMVYGVDNCGGVVAYKVTDHEPSNRTLPGTWQSSKCYKAGNATLARREVGEEVSLFGIR</sequence>
<evidence type="ECO:0000313" key="1">
    <source>
        <dbReference type="EMBL" id="KAF2397367.1"/>
    </source>
</evidence>
<dbReference type="AlphaFoldDB" id="A0A6G1HNF5"/>
<reference evidence="1" key="1">
    <citation type="journal article" date="2020" name="Stud. Mycol.">
        <title>101 Dothideomycetes genomes: a test case for predicting lifestyles and emergence of pathogens.</title>
        <authorList>
            <person name="Haridas S."/>
            <person name="Albert R."/>
            <person name="Binder M."/>
            <person name="Bloem J."/>
            <person name="Labutti K."/>
            <person name="Salamov A."/>
            <person name="Andreopoulos B."/>
            <person name="Baker S."/>
            <person name="Barry K."/>
            <person name="Bills G."/>
            <person name="Bluhm B."/>
            <person name="Cannon C."/>
            <person name="Castanera R."/>
            <person name="Culley D."/>
            <person name="Daum C."/>
            <person name="Ezra D."/>
            <person name="Gonzalez J."/>
            <person name="Henrissat B."/>
            <person name="Kuo A."/>
            <person name="Liang C."/>
            <person name="Lipzen A."/>
            <person name="Lutzoni F."/>
            <person name="Magnuson J."/>
            <person name="Mondo S."/>
            <person name="Nolan M."/>
            <person name="Ohm R."/>
            <person name="Pangilinan J."/>
            <person name="Park H.-J."/>
            <person name="Ramirez L."/>
            <person name="Alfaro M."/>
            <person name="Sun H."/>
            <person name="Tritt A."/>
            <person name="Yoshinaga Y."/>
            <person name="Zwiers L.-H."/>
            <person name="Turgeon B."/>
            <person name="Goodwin S."/>
            <person name="Spatafora J."/>
            <person name="Crous P."/>
            <person name="Grigoriev I."/>
        </authorList>
    </citation>
    <scope>NUCLEOTIDE SEQUENCE</scope>
    <source>
        <strain evidence="1">CBS 262.69</strain>
    </source>
</reference>
<gene>
    <name evidence="1" type="ORF">EJ06DRAFT_532985</name>
</gene>
<dbReference type="EMBL" id="ML996703">
    <property type="protein sequence ID" value="KAF2397367.1"/>
    <property type="molecule type" value="Genomic_DNA"/>
</dbReference>
<protein>
    <submittedName>
        <fullName evidence="1">Uncharacterized protein</fullName>
    </submittedName>
</protein>
<keyword evidence="2" id="KW-1185">Reference proteome</keyword>
<organism evidence="1 2">
    <name type="scientific">Trichodelitschia bisporula</name>
    <dbReference type="NCBI Taxonomy" id="703511"/>
    <lineage>
        <taxon>Eukaryota</taxon>
        <taxon>Fungi</taxon>
        <taxon>Dikarya</taxon>
        <taxon>Ascomycota</taxon>
        <taxon>Pezizomycotina</taxon>
        <taxon>Dothideomycetes</taxon>
        <taxon>Dothideomycetes incertae sedis</taxon>
        <taxon>Phaeotrichales</taxon>
        <taxon>Phaeotrichaceae</taxon>
        <taxon>Trichodelitschia</taxon>
    </lineage>
</organism>
<name>A0A6G1HNF5_9PEZI</name>
<dbReference type="Proteomes" id="UP000799640">
    <property type="component" value="Unassembled WGS sequence"/>
</dbReference>
<accession>A0A6G1HNF5</accession>